<protein>
    <submittedName>
        <fullName evidence="2">Uncharacterized protein</fullName>
    </submittedName>
</protein>
<dbReference type="AlphaFoldDB" id="A0A255ZQ18"/>
<organism evidence="2 3">
    <name type="scientific">Flavobacterium cyanobacteriorum</name>
    <dbReference type="NCBI Taxonomy" id="2022802"/>
    <lineage>
        <taxon>Bacteria</taxon>
        <taxon>Pseudomonadati</taxon>
        <taxon>Bacteroidota</taxon>
        <taxon>Flavobacteriia</taxon>
        <taxon>Flavobacteriales</taxon>
        <taxon>Flavobacteriaceae</taxon>
        <taxon>Flavobacterium</taxon>
    </lineage>
</organism>
<name>A0A255ZQ18_9FLAO</name>
<evidence type="ECO:0000256" key="1">
    <source>
        <dbReference type="SAM" id="Phobius"/>
    </source>
</evidence>
<keyword evidence="3" id="KW-1185">Reference proteome</keyword>
<feature type="transmembrane region" description="Helical" evidence="1">
    <location>
        <begin position="65"/>
        <end position="86"/>
    </location>
</feature>
<evidence type="ECO:0000313" key="3">
    <source>
        <dbReference type="Proteomes" id="UP000216605"/>
    </source>
</evidence>
<dbReference type="Proteomes" id="UP000216605">
    <property type="component" value="Unassembled WGS sequence"/>
</dbReference>
<keyword evidence="1" id="KW-1133">Transmembrane helix</keyword>
<reference evidence="2 3" key="1">
    <citation type="submission" date="2017-07" db="EMBL/GenBank/DDBJ databases">
        <title>Flavobacterium cyanobacteriorum sp. nov., isolated from cyanobacterial aggregates in a eutrophic lake.</title>
        <authorList>
            <person name="Cai H."/>
        </authorList>
    </citation>
    <scope>NUCLEOTIDE SEQUENCE [LARGE SCALE GENOMIC DNA]</scope>
    <source>
        <strain evidence="2 3">TH021</strain>
    </source>
</reference>
<sequence>MLCRVAISKAPVIMKSNTISFNKVLLVNGAGVMFSDRVILPAYSSVTPIYFDKLKSLKMSRHRSIIVNILSLIFSALLCIAAIMLSSTALEQVFSFSYSLIFLFLGIFYKNVSYKIWLTYSDYSLKEIRIKRHLKEDTKNMVNSINKLLRNNK</sequence>
<evidence type="ECO:0000313" key="2">
    <source>
        <dbReference type="EMBL" id="OYQ43492.1"/>
    </source>
</evidence>
<comment type="caution">
    <text evidence="2">The sequence shown here is derived from an EMBL/GenBank/DDBJ whole genome shotgun (WGS) entry which is preliminary data.</text>
</comment>
<gene>
    <name evidence="2" type="ORF">CHU92_03360</name>
</gene>
<keyword evidence="1" id="KW-0812">Transmembrane</keyword>
<keyword evidence="1" id="KW-0472">Membrane</keyword>
<proteinExistence type="predicted"/>
<dbReference type="EMBL" id="NOXV01000178">
    <property type="protein sequence ID" value="OYQ43492.1"/>
    <property type="molecule type" value="Genomic_DNA"/>
</dbReference>
<feature type="transmembrane region" description="Helical" evidence="1">
    <location>
        <begin position="92"/>
        <end position="109"/>
    </location>
</feature>
<accession>A0A255ZQ18</accession>